<evidence type="ECO:0000313" key="4">
    <source>
        <dbReference type="EMBL" id="QHU09572.1"/>
    </source>
</evidence>
<dbReference type="PROSITE" id="PS50158">
    <property type="entry name" value="ZF_CCHC"/>
    <property type="match status" value="1"/>
</dbReference>
<evidence type="ECO:0008006" key="5">
    <source>
        <dbReference type="Google" id="ProtNLM"/>
    </source>
</evidence>
<evidence type="ECO:0000259" key="2">
    <source>
        <dbReference type="PROSITE" id="PS50158"/>
    </source>
</evidence>
<dbReference type="PROSITE" id="PS00893">
    <property type="entry name" value="NUDIX_BOX"/>
    <property type="match status" value="1"/>
</dbReference>
<proteinExistence type="predicted"/>
<dbReference type="EMBL" id="MN740739">
    <property type="protein sequence ID" value="QHU09572.1"/>
    <property type="molecule type" value="Genomic_DNA"/>
</dbReference>
<dbReference type="InterPro" id="IPR001878">
    <property type="entry name" value="Znf_CCHC"/>
</dbReference>
<dbReference type="GO" id="GO:0008270">
    <property type="term" value="F:zinc ion binding"/>
    <property type="evidence" value="ECO:0007669"/>
    <property type="project" value="InterPro"/>
</dbReference>
<evidence type="ECO:0000259" key="3">
    <source>
        <dbReference type="PROSITE" id="PS51462"/>
    </source>
</evidence>
<feature type="domain" description="CCHC-type" evidence="2">
    <location>
        <begin position="9"/>
        <end position="22"/>
    </location>
</feature>
<dbReference type="GO" id="GO:0004081">
    <property type="term" value="F:bis(5'-nucleosyl)-tetraphosphatase (asymmetrical) activity"/>
    <property type="evidence" value="ECO:0007669"/>
    <property type="project" value="TreeGrafter"/>
</dbReference>
<feature type="domain" description="Nudix hydrolase" evidence="3">
    <location>
        <begin position="39"/>
        <end position="280"/>
    </location>
</feature>
<name>A0A6C0JUY8_9ZZZZ</name>
<keyword evidence="1" id="KW-0378">Hydrolase</keyword>
<dbReference type="GO" id="GO:0006167">
    <property type="term" value="P:AMP biosynthetic process"/>
    <property type="evidence" value="ECO:0007669"/>
    <property type="project" value="TreeGrafter"/>
</dbReference>
<dbReference type="PROSITE" id="PS51462">
    <property type="entry name" value="NUDIX"/>
    <property type="match status" value="1"/>
</dbReference>
<dbReference type="SUPFAM" id="SSF55811">
    <property type="entry name" value="Nudix"/>
    <property type="match status" value="1"/>
</dbReference>
<protein>
    <recommendedName>
        <fullName evidence="5">Nudix hydrolase domain-containing protein</fullName>
    </recommendedName>
</protein>
<dbReference type="InterPro" id="IPR015797">
    <property type="entry name" value="NUDIX_hydrolase-like_dom_sf"/>
</dbReference>
<dbReference type="InterPro" id="IPR020084">
    <property type="entry name" value="NUDIX_hydrolase_CS"/>
</dbReference>
<dbReference type="Gene3D" id="3.90.79.10">
    <property type="entry name" value="Nucleoside Triphosphate Pyrophosphohydrolase"/>
    <property type="match status" value="1"/>
</dbReference>
<dbReference type="GO" id="GO:0003676">
    <property type="term" value="F:nucleic acid binding"/>
    <property type="evidence" value="ECO:0007669"/>
    <property type="project" value="InterPro"/>
</dbReference>
<dbReference type="Pfam" id="PF00293">
    <property type="entry name" value="NUDIX"/>
    <property type="match status" value="1"/>
</dbReference>
<sequence>MSKTLITYCTNCGEYGHITKQCNLPITSFGTILFRIKDDWNQVESLCGSDKSWSGLETIDKSKIQYLLIQRRDSLGYIDIMRGKYRPDDVKYITQQIHGMTREEQQQLIHEPFDELWEKLWGPPTEGSNPYRHEKEISRMKLTTIRNASPSLEDIVKSVNFFWPTPEWGFPKGRREPHESEYICALREMREETGFTENDITPIKNLDTIKETFFGSNNIQYCHKYFIMYAHNASEPVLDRMNSHMVQEIGNIKWCSLDEALALIRQDNPEKRAALLQVNKLLETFCPFKFGPIN</sequence>
<dbReference type="InterPro" id="IPR051325">
    <property type="entry name" value="Nudix_hydrolase_domain"/>
</dbReference>
<dbReference type="GO" id="GO:0006754">
    <property type="term" value="P:ATP biosynthetic process"/>
    <property type="evidence" value="ECO:0007669"/>
    <property type="project" value="TreeGrafter"/>
</dbReference>
<reference evidence="4" key="1">
    <citation type="journal article" date="2020" name="Nature">
        <title>Giant virus diversity and host interactions through global metagenomics.</title>
        <authorList>
            <person name="Schulz F."/>
            <person name="Roux S."/>
            <person name="Paez-Espino D."/>
            <person name="Jungbluth S."/>
            <person name="Walsh D.A."/>
            <person name="Denef V.J."/>
            <person name="McMahon K.D."/>
            <person name="Konstantinidis K.T."/>
            <person name="Eloe-Fadrosh E.A."/>
            <person name="Kyrpides N.C."/>
            <person name="Woyke T."/>
        </authorList>
    </citation>
    <scope>NUCLEOTIDE SEQUENCE</scope>
    <source>
        <strain evidence="4">GVMAG-S-1101164-105</strain>
    </source>
</reference>
<evidence type="ECO:0000256" key="1">
    <source>
        <dbReference type="ARBA" id="ARBA00022801"/>
    </source>
</evidence>
<dbReference type="PANTHER" id="PTHR21340:SF0">
    <property type="entry name" value="BIS(5'-NUCLEOSYL)-TETRAPHOSPHATASE [ASYMMETRICAL]"/>
    <property type="match status" value="1"/>
</dbReference>
<dbReference type="InterPro" id="IPR000086">
    <property type="entry name" value="NUDIX_hydrolase_dom"/>
</dbReference>
<organism evidence="4">
    <name type="scientific">viral metagenome</name>
    <dbReference type="NCBI Taxonomy" id="1070528"/>
    <lineage>
        <taxon>unclassified sequences</taxon>
        <taxon>metagenomes</taxon>
        <taxon>organismal metagenomes</taxon>
    </lineage>
</organism>
<dbReference type="PANTHER" id="PTHR21340">
    <property type="entry name" value="DIADENOSINE 5,5-P1,P4-TETRAPHOSPHATE PYROPHOSPHOHYDROLASE MUTT"/>
    <property type="match status" value="1"/>
</dbReference>
<dbReference type="AlphaFoldDB" id="A0A6C0JUY8"/>
<accession>A0A6C0JUY8</accession>